<reference evidence="27" key="2">
    <citation type="submission" date="2020-11" db="EMBL/GenBank/DDBJ databases">
        <authorList>
            <person name="McCartney M.A."/>
            <person name="Auch B."/>
            <person name="Kono T."/>
            <person name="Mallez S."/>
            <person name="Becker A."/>
            <person name="Gohl D.M."/>
            <person name="Silverstein K.A.T."/>
            <person name="Koren S."/>
            <person name="Bechman K.B."/>
            <person name="Herman A."/>
            <person name="Abrahante J.E."/>
            <person name="Garbe J."/>
        </authorList>
    </citation>
    <scope>NUCLEOTIDE SEQUENCE</scope>
    <source>
        <strain evidence="27">Duluth1</strain>
        <tissue evidence="27">Whole animal</tissue>
    </source>
</reference>
<dbReference type="InterPro" id="IPR031907">
    <property type="entry name" value="MCM3AP_GANP"/>
</dbReference>
<sequence length="2052" mass="230015">MSNPFNSASQGSFGMDSNGTSQSVFGQQVGLTQTGVFGQSPGGSGLFGSNFPANTSRQTEPFGQQMLSFTSAIPQNSSNSLFGQAPTPSSSSLFSTSTQVLQSSSSPNVFGGSSSVGLFGQNPQSSLSAPSQLGPVSTSISGSSTSMFGTSFPSTAANSVRYPSPPLFGASLFNKQADVSSSKDSLPSYAAAISAIGSSFNSTQTAQSSDGRSSAFVVPKQEGASMFGKPATGFGQSASVSINSANTSSVLFGGSKSETYANKNEGLGLFTQGAGDTKPFQSKSDSGLFGKRSLPRYEEAPKMLFGKKVGQNVDGSNSVPENQQLVKQEGMGIKSESHASKENWYGKPKEKATHYAPEKQSEPERLFGKAIKAFGKEDEDEDYNESASNDEGGESKPIAARGLFGKNTAATAGSTVSPSGLFGKGKIQRNRIPSSSDANDRNGRPSLRRQMSDDINNKVAIICRNVPAKFNSVYSLRSHFKKFGDVSKVFPNQSKMQATIHFRTHEAAAEAKRKGRLLGRGIPPMTIFWSNFVSAVGRGSDSEEKPTRTQKRRSDESEAPVAKRGPAWKSNEVSDELEAMAGTGDIREAADEVPRGLKFEPQEGRVRVKPQRRSPERSVSPVPTTSASDVKIVSVGMFEGVGSRTTTDRVQLLELRDKYVRQNRGKKQTDIHKAKAFVGTCPDMCPEKERYNREDKRCLSVYEIVPGTENIPGRNPQVDHQRAVKEFVRSSPDQDEPLPHELRPMPVLLYTMTYLLSDIANRGQDGRWGDWFDFLWNRTRGIRKDIIQQQLNDRNAVQLIERCARFHIYCSERLCEEDMHSFDAKINNENLTKCLQTLREFYADLEKKQKVFCENEAEFRAYTVLMNLNEGDILREVQQLRPSIRSSEPIKFALQAYFALNNNNYIRFFRLVKEASFGNACIMHRYFTQMRNRALTLMMKGFSMGSKSAQVPFKDLVRMLGFEDEQEVSQFCQHYGFRVSESEVMLDRADYIEPETAWSPRRSINIIESKLLVTVGEFMNGGTFSDTRLMEPSSCFDVNGVFHSIVELPSKGVDPLAGARQQEVKVKQEPQGQPVERAATPVDLTPEPPLSLLKRVPPEFIKDCAKMLFWEVIDELVKGISEDIVGEVSRKLEYVDDIWDGLVKNAVVQEEVQSLCEEVMSEAQYEHQEILRQENEERKQRVAVLLTDDLLYDVLCQEIQSTASDEMVEVKAQLKRECVERVTATITETVVGEVVIDLMREMSEDVFETDVRQRLKQLAEFEEIIKLSRAGKFWQIWKKEYKAVTKLKRAMEGFPSAPNMEDYSEQVRSLVTVDDTRVTNGQFYVNKRAKLTVRSAVEINRNRRNADSQVLVHTLYQRLLQHTAWLPLDLVGVVGKQLLRKYKYTSATKGVSKVFWKLLLCLPDIDPNAGSTLDNIASKHLCKWIISKCSKGTPPSDQHSVKGSVLSLYRRNVAETGKAPVSLAVCVRSVFGSLETEDILAAEEDGLLLGTSAMILVLPALRENADPKTYWAQQSERLQSILKVKPQQDCMPLVIFLPMSTNHNTCNKSIQKWLDLDDHPAVEIIRLKLNSSLPDGIDVVDPQVSEKLCESLQWCAENCNPVPVLEVRYLRDFVESALLRFYYKPVQYNLRKRRELGYLDQDPNTLLELYNSIVGHLGEVVTHDDLYVVCWPVMEFTSAAESGLPAAHWNKGDHLEYVYRLLHSLALPEFSPLDPDSDRCVDVERDVWAYVAMVTGGEYGGARTKLYSRLKSLLHTVKADFEDTCYLLVGEGSCEPTYLNVPWSNVLAMCIDYRLDTLDYMDPDCVKAEELKVVYARDTLDDFMPPTVWKHAEPEDLIKCTPSLDQTISCAVNEVREKKASTRVPIEVAVVDNFVSKEKNETKSSAHSLLSSIKSESRESDHFHKYLQSVLNNGEKIDDDLSDSEQSFSSQMNRNDFSMGANQYEGKFNATRFFDRSQNDLSAIFDTSNIEFKELQTSKRRKSDFDEKELSTLYGKKRKERLSEVFNNDPVMMYLKEPTLHEDLASLQENVRAERRNSDMFEKKLKQILQQN</sequence>
<feature type="region of interest" description="Disordered" evidence="24">
    <location>
        <begin position="272"/>
        <end position="291"/>
    </location>
</feature>
<feature type="compositionally biased region" description="Polar residues" evidence="24">
    <location>
        <begin position="121"/>
        <end position="136"/>
    </location>
</feature>
<keyword evidence="12" id="KW-0509">mRNA transport</keyword>
<dbReference type="GO" id="GO:0006406">
    <property type="term" value="P:mRNA export from nucleus"/>
    <property type="evidence" value="ECO:0007669"/>
    <property type="project" value="TreeGrafter"/>
</dbReference>
<keyword evidence="9" id="KW-0963">Cytoplasm</keyword>
<keyword evidence="15" id="KW-0007">Acetylation</keyword>
<feature type="compositionally biased region" description="Polar residues" evidence="24">
    <location>
        <begin position="408"/>
        <end position="418"/>
    </location>
</feature>
<dbReference type="CDD" id="cd12443">
    <property type="entry name" value="RRM_MCM3A_like"/>
    <property type="match status" value="1"/>
</dbReference>
<comment type="function">
    <text evidence="22">As a component of the TREX-2 complex, involved in the export of mRNAs to the cytoplasm through the nuclear pores. Through the acetylation of histones, affects the assembly of nucleosomes at immunoglobulin variable region genes and promotes the recruitment and positioning of transcription complex to favor DNA cytosine deaminase AICDA/AID targeting, hence promoting somatic hypermutations.</text>
</comment>
<evidence type="ECO:0000313" key="28">
    <source>
        <dbReference type="Proteomes" id="UP000828390"/>
    </source>
</evidence>
<dbReference type="GO" id="GO:0002376">
    <property type="term" value="P:immune system process"/>
    <property type="evidence" value="ECO:0007669"/>
    <property type="project" value="UniProtKB-KW"/>
</dbReference>
<dbReference type="InterPro" id="IPR045107">
    <property type="entry name" value="SAC3/GANP/THP3"/>
</dbReference>
<dbReference type="Gene3D" id="1.25.40.990">
    <property type="match status" value="1"/>
</dbReference>
<dbReference type="InterPro" id="IPR035979">
    <property type="entry name" value="RBD_domain_sf"/>
</dbReference>
<dbReference type="GO" id="GO:0005694">
    <property type="term" value="C:chromosome"/>
    <property type="evidence" value="ECO:0007669"/>
    <property type="project" value="UniProtKB-SubCell"/>
</dbReference>
<keyword evidence="28" id="KW-1185">Reference proteome</keyword>
<keyword evidence="20" id="KW-0012">Acyltransferase</keyword>
<evidence type="ECO:0000256" key="8">
    <source>
        <dbReference type="ARBA" id="ARBA00022481"/>
    </source>
</evidence>
<dbReference type="GO" id="GO:0005737">
    <property type="term" value="C:cytoplasm"/>
    <property type="evidence" value="ECO:0007669"/>
    <property type="project" value="UniProtKB-SubCell"/>
</dbReference>
<keyword evidence="11" id="KW-0808">Transferase</keyword>
<dbReference type="Proteomes" id="UP000828390">
    <property type="component" value="Unassembled WGS sequence"/>
</dbReference>
<dbReference type="GO" id="GO:0061733">
    <property type="term" value="F:protein-lysine-acetyltransferase activity"/>
    <property type="evidence" value="ECO:0007669"/>
    <property type="project" value="UniProtKB-EC"/>
</dbReference>
<feature type="domain" description="Germinal-centre associated nuclear protein MCM3AP" evidence="26">
    <location>
        <begin position="1293"/>
        <end position="1915"/>
    </location>
</feature>
<evidence type="ECO:0000256" key="19">
    <source>
        <dbReference type="ARBA" id="ARBA00023242"/>
    </source>
</evidence>
<evidence type="ECO:0000313" key="27">
    <source>
        <dbReference type="EMBL" id="KAH3816579.1"/>
    </source>
</evidence>
<dbReference type="GO" id="GO:0005643">
    <property type="term" value="C:nuclear pore"/>
    <property type="evidence" value="ECO:0007669"/>
    <property type="project" value="UniProtKB-SubCell"/>
</dbReference>
<evidence type="ECO:0000256" key="12">
    <source>
        <dbReference type="ARBA" id="ARBA00022816"/>
    </source>
</evidence>
<evidence type="ECO:0000256" key="18">
    <source>
        <dbReference type="ARBA" id="ARBA00023132"/>
    </source>
</evidence>
<feature type="region of interest" description="Disordered" evidence="24">
    <location>
        <begin position="329"/>
        <end position="452"/>
    </location>
</feature>
<reference evidence="27" key="1">
    <citation type="journal article" date="2019" name="bioRxiv">
        <title>The Genome of the Zebra Mussel, Dreissena polymorpha: A Resource for Invasive Species Research.</title>
        <authorList>
            <person name="McCartney M.A."/>
            <person name="Auch B."/>
            <person name="Kono T."/>
            <person name="Mallez S."/>
            <person name="Zhang Y."/>
            <person name="Obille A."/>
            <person name="Becker A."/>
            <person name="Abrahante J.E."/>
            <person name="Garbe J."/>
            <person name="Badalamenti J.P."/>
            <person name="Herman A."/>
            <person name="Mangelson H."/>
            <person name="Liachko I."/>
            <person name="Sullivan S."/>
            <person name="Sone E.D."/>
            <person name="Koren S."/>
            <person name="Silverstein K.A.T."/>
            <person name="Beckman K.B."/>
            <person name="Gohl D.M."/>
        </authorList>
    </citation>
    <scope>NUCLEOTIDE SEQUENCE</scope>
    <source>
        <strain evidence="27">Duluth1</strain>
        <tissue evidence="27">Whole animal</tissue>
    </source>
</reference>
<keyword evidence="17" id="KW-0175">Coiled coil</keyword>
<dbReference type="InterPro" id="IPR012677">
    <property type="entry name" value="Nucleotide-bd_a/b_plait_sf"/>
</dbReference>
<feature type="compositionally biased region" description="Basic and acidic residues" evidence="24">
    <location>
        <begin position="585"/>
        <end position="606"/>
    </location>
</feature>
<feature type="compositionally biased region" description="Basic and acidic residues" evidence="24">
    <location>
        <begin position="347"/>
        <end position="367"/>
    </location>
</feature>
<keyword evidence="8" id="KW-0488">Methylation</keyword>
<evidence type="ECO:0000259" key="25">
    <source>
        <dbReference type="Pfam" id="PF03399"/>
    </source>
</evidence>
<keyword evidence="18" id="KW-0906">Nuclear pore complex</keyword>
<evidence type="ECO:0000256" key="4">
    <source>
        <dbReference type="ARBA" id="ARBA00004642"/>
    </source>
</evidence>
<keyword evidence="13" id="KW-0391">Immunity</keyword>
<dbReference type="PANTHER" id="PTHR12436">
    <property type="entry name" value="80 KDA MCM3-ASSOCIATED PROTEIN"/>
    <property type="match status" value="1"/>
</dbReference>
<dbReference type="EC" id="2.3.1.48" evidence="5"/>
<dbReference type="Gene3D" id="3.30.70.330">
    <property type="match status" value="1"/>
</dbReference>
<feature type="compositionally biased region" description="Basic and acidic residues" evidence="24">
    <location>
        <begin position="540"/>
        <end position="556"/>
    </location>
</feature>
<evidence type="ECO:0000256" key="3">
    <source>
        <dbReference type="ARBA" id="ARBA00004567"/>
    </source>
</evidence>
<evidence type="ECO:0000256" key="17">
    <source>
        <dbReference type="ARBA" id="ARBA00023054"/>
    </source>
</evidence>
<proteinExistence type="inferred from homology"/>
<keyword evidence="6" id="KW-0813">Transport</keyword>
<evidence type="ECO:0000256" key="6">
    <source>
        <dbReference type="ARBA" id="ARBA00022448"/>
    </source>
</evidence>
<evidence type="ECO:0000256" key="7">
    <source>
        <dbReference type="ARBA" id="ARBA00022454"/>
    </source>
</evidence>
<keyword evidence="14" id="KW-0653">Protein transport</keyword>
<evidence type="ECO:0000256" key="1">
    <source>
        <dbReference type="ARBA" id="ARBA00004286"/>
    </source>
</evidence>
<dbReference type="GO" id="GO:0015031">
    <property type="term" value="P:protein transport"/>
    <property type="evidence" value="ECO:0007669"/>
    <property type="project" value="UniProtKB-KW"/>
</dbReference>
<feature type="compositionally biased region" description="Polar residues" evidence="24">
    <location>
        <begin position="1"/>
        <end position="37"/>
    </location>
</feature>
<feature type="region of interest" description="Disordered" evidence="24">
    <location>
        <begin position="1"/>
        <end position="64"/>
    </location>
</feature>
<dbReference type="GO" id="GO:0005654">
    <property type="term" value="C:nucleoplasm"/>
    <property type="evidence" value="ECO:0007669"/>
    <property type="project" value="UniProtKB-SubCell"/>
</dbReference>
<name>A0A9D4GG48_DREPO</name>
<evidence type="ECO:0000256" key="21">
    <source>
        <dbReference type="ARBA" id="ARBA00038443"/>
    </source>
</evidence>
<evidence type="ECO:0000259" key="26">
    <source>
        <dbReference type="Pfam" id="PF16769"/>
    </source>
</evidence>
<dbReference type="FunFam" id="1.25.40.990:FF:000003">
    <property type="entry name" value="germinal-center associated nuclear protein isoform X2"/>
    <property type="match status" value="1"/>
</dbReference>
<evidence type="ECO:0000256" key="13">
    <source>
        <dbReference type="ARBA" id="ARBA00022859"/>
    </source>
</evidence>
<comment type="subcellular location">
    <subcellularLocation>
        <location evidence="1">Chromosome</location>
    </subcellularLocation>
    <subcellularLocation>
        <location evidence="2">Cytoplasm</location>
    </subcellularLocation>
    <subcellularLocation>
        <location evidence="3">Nucleus</location>
        <location evidence="3">Nuclear pore complex</location>
    </subcellularLocation>
    <subcellularLocation>
        <location evidence="4">Nucleus</location>
        <location evidence="4">Nucleoplasm</location>
    </subcellularLocation>
</comment>
<dbReference type="SUPFAM" id="SSF54928">
    <property type="entry name" value="RNA-binding domain, RBD"/>
    <property type="match status" value="1"/>
</dbReference>
<evidence type="ECO:0000256" key="23">
    <source>
        <dbReference type="ARBA" id="ARBA00069544"/>
    </source>
</evidence>
<evidence type="ECO:0000256" key="16">
    <source>
        <dbReference type="ARBA" id="ARBA00023010"/>
    </source>
</evidence>
<comment type="similarity">
    <text evidence="21">Belongs to the SAC3 family.</text>
</comment>
<keyword evidence="16" id="KW-0811">Translocation</keyword>
<feature type="region of interest" description="Disordered" evidence="24">
    <location>
        <begin position="537"/>
        <end position="625"/>
    </location>
</feature>
<evidence type="ECO:0000256" key="15">
    <source>
        <dbReference type="ARBA" id="ARBA00022990"/>
    </source>
</evidence>
<keyword evidence="19" id="KW-0539">Nucleus</keyword>
<dbReference type="GO" id="GO:0070390">
    <property type="term" value="C:transcription export complex 2"/>
    <property type="evidence" value="ECO:0007669"/>
    <property type="project" value="TreeGrafter"/>
</dbReference>
<gene>
    <name evidence="27" type="ORF">DPMN_118097</name>
</gene>
<dbReference type="InterPro" id="IPR034265">
    <property type="entry name" value="MCM3AP_RRM"/>
</dbReference>
<dbReference type="PANTHER" id="PTHR12436:SF3">
    <property type="entry name" value="GERMINAL-CENTER ASSOCIATED NUCLEAR PROTEIN"/>
    <property type="match status" value="1"/>
</dbReference>
<evidence type="ECO:0000256" key="5">
    <source>
        <dbReference type="ARBA" id="ARBA00013184"/>
    </source>
</evidence>
<protein>
    <recommendedName>
        <fullName evidence="23">Germinal-center associated nuclear protein</fullName>
        <ecNumber evidence="5">2.3.1.48</ecNumber>
    </recommendedName>
</protein>
<evidence type="ECO:0000256" key="2">
    <source>
        <dbReference type="ARBA" id="ARBA00004496"/>
    </source>
</evidence>
<feature type="compositionally biased region" description="Polar residues" evidence="24">
    <location>
        <begin position="51"/>
        <end position="64"/>
    </location>
</feature>
<dbReference type="Pfam" id="PF16769">
    <property type="entry name" value="MCM3AP_GANP"/>
    <property type="match status" value="1"/>
</dbReference>
<dbReference type="Pfam" id="PF03399">
    <property type="entry name" value="SAC3_GANP"/>
    <property type="match status" value="1"/>
</dbReference>
<evidence type="ECO:0000256" key="9">
    <source>
        <dbReference type="ARBA" id="ARBA00022490"/>
    </source>
</evidence>
<evidence type="ECO:0000256" key="24">
    <source>
        <dbReference type="SAM" id="MobiDB-lite"/>
    </source>
</evidence>
<dbReference type="GO" id="GO:0003676">
    <property type="term" value="F:nucleic acid binding"/>
    <property type="evidence" value="ECO:0007669"/>
    <property type="project" value="InterPro"/>
</dbReference>
<accession>A0A9D4GG48</accession>
<feature type="region of interest" description="Disordered" evidence="24">
    <location>
        <begin position="121"/>
        <end position="140"/>
    </location>
</feature>
<evidence type="ECO:0000256" key="20">
    <source>
        <dbReference type="ARBA" id="ARBA00023315"/>
    </source>
</evidence>
<keyword evidence="10" id="KW-0597">Phosphoprotein</keyword>
<dbReference type="EMBL" id="JAIWYP010000005">
    <property type="protein sequence ID" value="KAH3816579.1"/>
    <property type="molecule type" value="Genomic_DNA"/>
</dbReference>
<evidence type="ECO:0000256" key="11">
    <source>
        <dbReference type="ARBA" id="ARBA00022679"/>
    </source>
</evidence>
<evidence type="ECO:0000256" key="22">
    <source>
        <dbReference type="ARBA" id="ARBA00055631"/>
    </source>
</evidence>
<organism evidence="27 28">
    <name type="scientific">Dreissena polymorpha</name>
    <name type="common">Zebra mussel</name>
    <name type="synonym">Mytilus polymorpha</name>
    <dbReference type="NCBI Taxonomy" id="45954"/>
    <lineage>
        <taxon>Eukaryota</taxon>
        <taxon>Metazoa</taxon>
        <taxon>Spiralia</taxon>
        <taxon>Lophotrochozoa</taxon>
        <taxon>Mollusca</taxon>
        <taxon>Bivalvia</taxon>
        <taxon>Autobranchia</taxon>
        <taxon>Heteroconchia</taxon>
        <taxon>Euheterodonta</taxon>
        <taxon>Imparidentia</taxon>
        <taxon>Neoheterodontei</taxon>
        <taxon>Myida</taxon>
        <taxon>Dreissenoidea</taxon>
        <taxon>Dreissenidae</taxon>
        <taxon>Dreissena</taxon>
    </lineage>
</organism>
<evidence type="ECO:0000256" key="10">
    <source>
        <dbReference type="ARBA" id="ARBA00022553"/>
    </source>
</evidence>
<feature type="domain" description="SAC3/GANP/THP3 conserved" evidence="25">
    <location>
        <begin position="684"/>
        <end position="980"/>
    </location>
</feature>
<dbReference type="InterPro" id="IPR005062">
    <property type="entry name" value="SAC3/GANP/THP3_conserved"/>
</dbReference>
<comment type="caution">
    <text evidence="27">The sequence shown here is derived from an EMBL/GenBank/DDBJ whole genome shotgun (WGS) entry which is preliminary data.</text>
</comment>
<keyword evidence="7" id="KW-0158">Chromosome</keyword>
<evidence type="ECO:0000256" key="14">
    <source>
        <dbReference type="ARBA" id="ARBA00022927"/>
    </source>
</evidence>